<evidence type="ECO:0000313" key="5">
    <source>
        <dbReference type="Proteomes" id="UP000287171"/>
    </source>
</evidence>
<protein>
    <recommendedName>
        <fullName evidence="3">Zinc-ribbon domain-containing protein</fullName>
    </recommendedName>
</protein>
<reference evidence="5" key="1">
    <citation type="submission" date="2018-12" db="EMBL/GenBank/DDBJ databases">
        <title>Tengunoibacter tsumagoiensis gen. nov., sp. nov., Dictyobacter kobayashii sp. nov., D. alpinus sp. nov., and D. joshuensis sp. nov. and description of Dictyobacteraceae fam. nov. within the order Ktedonobacterales isolated from Tengu-no-mugimeshi.</title>
        <authorList>
            <person name="Wang C.M."/>
            <person name="Zheng Y."/>
            <person name="Sakai Y."/>
            <person name="Toyoda A."/>
            <person name="Minakuchi Y."/>
            <person name="Abe K."/>
            <person name="Yokota A."/>
            <person name="Yabe S."/>
        </authorList>
    </citation>
    <scope>NUCLEOTIDE SEQUENCE [LARGE SCALE GENOMIC DNA]</scope>
    <source>
        <strain evidence="5">Uno16</strain>
    </source>
</reference>
<evidence type="ECO:0000256" key="1">
    <source>
        <dbReference type="SAM" id="MobiDB-lite"/>
    </source>
</evidence>
<feature type="compositionally biased region" description="Polar residues" evidence="1">
    <location>
        <begin position="27"/>
        <end position="37"/>
    </location>
</feature>
<dbReference type="AlphaFoldDB" id="A0A402B7F1"/>
<feature type="compositionally biased region" description="Low complexity" evidence="1">
    <location>
        <begin position="40"/>
        <end position="71"/>
    </location>
</feature>
<feature type="domain" description="Zinc-ribbon" evidence="3">
    <location>
        <begin position="2"/>
        <end position="24"/>
    </location>
</feature>
<gene>
    <name evidence="4" type="ORF">KDA_27140</name>
</gene>
<proteinExistence type="predicted"/>
<comment type="caution">
    <text evidence="4">The sequence shown here is derived from an EMBL/GenBank/DDBJ whole genome shotgun (WGS) entry which is preliminary data.</text>
</comment>
<keyword evidence="2" id="KW-0812">Transmembrane</keyword>
<keyword evidence="2" id="KW-0472">Membrane</keyword>
<dbReference type="InterPro" id="IPR026870">
    <property type="entry name" value="Zinc_ribbon_dom"/>
</dbReference>
<evidence type="ECO:0000256" key="2">
    <source>
        <dbReference type="SAM" id="Phobius"/>
    </source>
</evidence>
<feature type="region of interest" description="Disordered" evidence="1">
    <location>
        <begin position="27"/>
        <end position="151"/>
    </location>
</feature>
<sequence length="448" mass="48766">MKCKQCHAILNDQARFCPQCGAPVEVQQQNQAVSEEQSGPIPSESTEEQSSPGESPPSEDTSLQQEQTETTQEVEKPVSDDQSESDPKSVRNEPDATVRVTPISRRAARAARKAQAAITPSVPARPQPLKTISKSLSDSSDQDMSQEAPANQEALVLPEPAEPDTVIELEALHLYASVPSAKAPVPSLQIEQQFPSEQPTMPVPIPKVSHPELFAQDRNLSQQAQNELSPLEQARPLLYYKLNTTTKGSQMLPAVINPAPSREEGPRRKRSRGGCVLGCLTVLILLLVVLGATWIFAVRPYAHNIAQTELDKAMTSAVDQMPNGNGLTQLLPPNSTLPINENTINNLITLNLAPSNPVQNPKTSIDPQRIRLDFQIYGYPSAISMVPALDKNGRLVANNVNVDGVLGLIMSPDELKPLLDKHFSDAQNKLGRSIKAVNLKDNELDITL</sequence>
<dbReference type="Pfam" id="PF13240">
    <property type="entry name" value="Zn_Ribbon_1"/>
    <property type="match status" value="1"/>
</dbReference>
<dbReference type="EMBL" id="BIFT01000001">
    <property type="protein sequence ID" value="GCE27230.1"/>
    <property type="molecule type" value="Genomic_DNA"/>
</dbReference>
<keyword evidence="2" id="KW-1133">Transmembrane helix</keyword>
<feature type="compositionally biased region" description="Low complexity" evidence="1">
    <location>
        <begin position="133"/>
        <end position="145"/>
    </location>
</feature>
<keyword evidence="5" id="KW-1185">Reference proteome</keyword>
<feature type="compositionally biased region" description="Basic and acidic residues" evidence="1">
    <location>
        <begin position="73"/>
        <end position="96"/>
    </location>
</feature>
<dbReference type="Proteomes" id="UP000287171">
    <property type="component" value="Unassembled WGS sequence"/>
</dbReference>
<evidence type="ECO:0000313" key="4">
    <source>
        <dbReference type="EMBL" id="GCE27230.1"/>
    </source>
</evidence>
<feature type="transmembrane region" description="Helical" evidence="2">
    <location>
        <begin position="275"/>
        <end position="297"/>
    </location>
</feature>
<organism evidence="4 5">
    <name type="scientific">Dictyobacter alpinus</name>
    <dbReference type="NCBI Taxonomy" id="2014873"/>
    <lineage>
        <taxon>Bacteria</taxon>
        <taxon>Bacillati</taxon>
        <taxon>Chloroflexota</taxon>
        <taxon>Ktedonobacteria</taxon>
        <taxon>Ktedonobacterales</taxon>
        <taxon>Dictyobacteraceae</taxon>
        <taxon>Dictyobacter</taxon>
    </lineage>
</organism>
<dbReference type="RefSeq" id="WP_126627600.1">
    <property type="nucleotide sequence ID" value="NZ_BIFT01000001.1"/>
</dbReference>
<evidence type="ECO:0000259" key="3">
    <source>
        <dbReference type="Pfam" id="PF13240"/>
    </source>
</evidence>
<dbReference type="OrthoDB" id="161075at2"/>
<accession>A0A402B7F1</accession>
<name>A0A402B7F1_9CHLR</name>